<accession>A0A166R3I8</accession>
<sequence>MDQAQGDILNPPGHDTSGAGLSTAQARRNSLSRDADLEANASREKVLPERSFISTTKGKITVVVAAIVVIAAVVGGVVG</sequence>
<keyword evidence="2" id="KW-1133">Transmembrane helix</keyword>
<feature type="transmembrane region" description="Helical" evidence="2">
    <location>
        <begin position="60"/>
        <end position="78"/>
    </location>
</feature>
<dbReference type="Proteomes" id="UP000076532">
    <property type="component" value="Unassembled WGS sequence"/>
</dbReference>
<protein>
    <submittedName>
        <fullName evidence="3">Uncharacterized protein</fullName>
    </submittedName>
</protein>
<feature type="compositionally biased region" description="Polar residues" evidence="1">
    <location>
        <begin position="19"/>
        <end position="29"/>
    </location>
</feature>
<keyword evidence="4" id="KW-1185">Reference proteome</keyword>
<proteinExistence type="predicted"/>
<evidence type="ECO:0000256" key="1">
    <source>
        <dbReference type="SAM" id="MobiDB-lite"/>
    </source>
</evidence>
<name>A0A166R3I8_9AGAM</name>
<keyword evidence="2" id="KW-0812">Transmembrane</keyword>
<evidence type="ECO:0000313" key="3">
    <source>
        <dbReference type="EMBL" id="KZP27862.1"/>
    </source>
</evidence>
<dbReference type="EMBL" id="KV417506">
    <property type="protein sequence ID" value="KZP27862.1"/>
    <property type="molecule type" value="Genomic_DNA"/>
</dbReference>
<organism evidence="3 4">
    <name type="scientific">Athelia psychrophila</name>
    <dbReference type="NCBI Taxonomy" id="1759441"/>
    <lineage>
        <taxon>Eukaryota</taxon>
        <taxon>Fungi</taxon>
        <taxon>Dikarya</taxon>
        <taxon>Basidiomycota</taxon>
        <taxon>Agaricomycotina</taxon>
        <taxon>Agaricomycetes</taxon>
        <taxon>Agaricomycetidae</taxon>
        <taxon>Atheliales</taxon>
        <taxon>Atheliaceae</taxon>
        <taxon>Athelia</taxon>
    </lineage>
</organism>
<gene>
    <name evidence="3" type="ORF">FIBSPDRAFT_1039863</name>
</gene>
<keyword evidence="2" id="KW-0472">Membrane</keyword>
<reference evidence="3 4" key="1">
    <citation type="journal article" date="2016" name="Mol. Biol. Evol.">
        <title>Comparative Genomics of Early-Diverging Mushroom-Forming Fungi Provides Insights into the Origins of Lignocellulose Decay Capabilities.</title>
        <authorList>
            <person name="Nagy L.G."/>
            <person name="Riley R."/>
            <person name="Tritt A."/>
            <person name="Adam C."/>
            <person name="Daum C."/>
            <person name="Floudas D."/>
            <person name="Sun H."/>
            <person name="Yadav J.S."/>
            <person name="Pangilinan J."/>
            <person name="Larsson K.H."/>
            <person name="Matsuura K."/>
            <person name="Barry K."/>
            <person name="Labutti K."/>
            <person name="Kuo R."/>
            <person name="Ohm R.A."/>
            <person name="Bhattacharya S.S."/>
            <person name="Shirouzu T."/>
            <person name="Yoshinaga Y."/>
            <person name="Martin F.M."/>
            <person name="Grigoriev I.V."/>
            <person name="Hibbett D.S."/>
        </authorList>
    </citation>
    <scope>NUCLEOTIDE SEQUENCE [LARGE SCALE GENOMIC DNA]</scope>
    <source>
        <strain evidence="3 4">CBS 109695</strain>
    </source>
</reference>
<evidence type="ECO:0000313" key="4">
    <source>
        <dbReference type="Proteomes" id="UP000076532"/>
    </source>
</evidence>
<feature type="compositionally biased region" description="Basic and acidic residues" evidence="1">
    <location>
        <begin position="31"/>
        <end position="42"/>
    </location>
</feature>
<dbReference type="AlphaFoldDB" id="A0A166R3I8"/>
<feature type="region of interest" description="Disordered" evidence="1">
    <location>
        <begin position="1"/>
        <end position="42"/>
    </location>
</feature>
<evidence type="ECO:0000256" key="2">
    <source>
        <dbReference type="SAM" id="Phobius"/>
    </source>
</evidence>